<proteinExistence type="predicted"/>
<name>A0ABQ6CWQ6_9HYPH</name>
<organism evidence="1 2">
    <name type="scientific">Labrys miyagiensis</name>
    <dbReference type="NCBI Taxonomy" id="346912"/>
    <lineage>
        <taxon>Bacteria</taxon>
        <taxon>Pseudomonadati</taxon>
        <taxon>Pseudomonadota</taxon>
        <taxon>Alphaproteobacteria</taxon>
        <taxon>Hyphomicrobiales</taxon>
        <taxon>Xanthobacteraceae</taxon>
        <taxon>Labrys</taxon>
    </lineage>
</organism>
<sequence length="276" mass="29939">MVTSPIATLVQPALERGAIEESEIGQMYRRWQGGEPLQAADADALFALQGRLAGRNASFNALFEDMLTSYILENGEPKGGISREQGAWLLSMLDGGEGLVANAAELEQLIKLIETAGSVPADLASFALHQIQHSAMTGEGPAALGRIHFSRVVDARDIANLARLLQVAKGDKRRIISRPEADILFEMAEGCTGTNDPAWDGLFAETIQAHLLATNDTHGLSMTTPVKLDDRDSAWLSRRIQHDGIVSRAERALLALVDPRQMAATNNWDKSICQMI</sequence>
<evidence type="ECO:0000313" key="1">
    <source>
        <dbReference type="EMBL" id="GLS24248.1"/>
    </source>
</evidence>
<dbReference type="EMBL" id="BSPC01000096">
    <property type="protein sequence ID" value="GLS24248.1"/>
    <property type="molecule type" value="Genomic_DNA"/>
</dbReference>
<reference evidence="2" key="1">
    <citation type="journal article" date="2019" name="Int. J. Syst. Evol. Microbiol.">
        <title>The Global Catalogue of Microorganisms (GCM) 10K type strain sequencing project: providing services to taxonomists for standard genome sequencing and annotation.</title>
        <authorList>
            <consortium name="The Broad Institute Genomics Platform"/>
            <consortium name="The Broad Institute Genome Sequencing Center for Infectious Disease"/>
            <person name="Wu L."/>
            <person name="Ma J."/>
        </authorList>
    </citation>
    <scope>NUCLEOTIDE SEQUENCE [LARGE SCALE GENOMIC DNA]</scope>
    <source>
        <strain evidence="2">NBRC 101365</strain>
    </source>
</reference>
<evidence type="ECO:0000313" key="2">
    <source>
        <dbReference type="Proteomes" id="UP001156882"/>
    </source>
</evidence>
<dbReference type="RefSeq" id="WP_284317163.1">
    <property type="nucleotide sequence ID" value="NZ_BSPC01000096.1"/>
</dbReference>
<accession>A0ABQ6CWQ6</accession>
<comment type="caution">
    <text evidence="1">The sequence shown here is derived from an EMBL/GenBank/DDBJ whole genome shotgun (WGS) entry which is preliminary data.</text>
</comment>
<protein>
    <submittedName>
        <fullName evidence="1">Uncharacterized protein</fullName>
    </submittedName>
</protein>
<gene>
    <name evidence="1" type="ORF">GCM10007874_72690</name>
</gene>
<keyword evidence="2" id="KW-1185">Reference proteome</keyword>
<dbReference type="Proteomes" id="UP001156882">
    <property type="component" value="Unassembled WGS sequence"/>
</dbReference>